<organism evidence="1 2">
    <name type="scientific">Pseudomonas putida (strain GB-1)</name>
    <dbReference type="NCBI Taxonomy" id="76869"/>
    <lineage>
        <taxon>Bacteria</taxon>
        <taxon>Pseudomonadati</taxon>
        <taxon>Pseudomonadota</taxon>
        <taxon>Gammaproteobacteria</taxon>
        <taxon>Pseudomonadales</taxon>
        <taxon>Pseudomonadaceae</taxon>
        <taxon>Pseudomonas</taxon>
    </lineage>
</organism>
<protein>
    <submittedName>
        <fullName evidence="1">Uncharacterized protein</fullName>
    </submittedName>
</protein>
<accession>B0KUR4</accession>
<dbReference type="RefSeq" id="WP_012271138.1">
    <property type="nucleotide sequence ID" value="NC_010322.1"/>
</dbReference>
<evidence type="ECO:0000313" key="2">
    <source>
        <dbReference type="Proteomes" id="UP000002157"/>
    </source>
</evidence>
<dbReference type="AlphaFoldDB" id="B0KUR4"/>
<proteinExistence type="predicted"/>
<sequence length="487" mass="53364">MPSNKSDALFPPPWVEGSLANLVGGALNVIPLDLLKAPLRVDVTPWDSGSPPTPGRPETLMLMWDGVQVGALKQWTAPIAADDYFVEIPVQDLKNDATPDLTYRVKAYNGAEQDSAPLTITLDLTGPSLGADRGALLFDDEVMRDGITEDYLNRHDPVIALLPDYQTFVPGDHIRWFWDTQLYENNLVAEKVLEQGDLPVTVEIPGDVILDRGDGARFAHYLLCDYAGNPSTPVEPKVVQLQVDAAPVPRDLSWPEVSHAVGEEQQVVLDLNSRMTYMRVKVPTGAALPGETIEVFWGEPGRVGSYQTSAEASGFPHEYEIPLDRIAPHSGKVLTVYFEVTETTGGNVHTSLSRLVLCLPLNQGLPRPDVHPSSNDTVYLSQVPADGLTITLAAWKYIHADHRVTLVVGGVDTQGQPSTQEVLKEHALTPAEVQNGLGFDDTVKATKPFLMSLKRDKLSVRVFVSFDQGETWPEEANFPLLDLGLRD</sequence>
<reference evidence="1 2" key="1">
    <citation type="submission" date="2008-01" db="EMBL/GenBank/DDBJ databases">
        <title>Complete sequence of Pseudomonas putida GB-1.</title>
        <authorList>
            <consortium name="US DOE Joint Genome Institute"/>
            <person name="Copeland A."/>
            <person name="Lucas S."/>
            <person name="Lapidus A."/>
            <person name="Barry K."/>
            <person name="Glavina del Rio T."/>
            <person name="Dalin E."/>
            <person name="Tice H."/>
            <person name="Pitluck S."/>
            <person name="Bruce D."/>
            <person name="Goodwin L."/>
            <person name="Chertkov O."/>
            <person name="Brettin T."/>
            <person name="Detter J.C."/>
            <person name="Han C."/>
            <person name="Kuske C.R."/>
            <person name="Schmutz J."/>
            <person name="Larimer F."/>
            <person name="Land M."/>
            <person name="Hauser L."/>
            <person name="Kyrpides N."/>
            <person name="Kim E."/>
            <person name="McCarthy J.K."/>
            <person name="Richardson P."/>
        </authorList>
    </citation>
    <scope>NUCLEOTIDE SEQUENCE [LARGE SCALE GENOMIC DNA]</scope>
    <source>
        <strain evidence="1 2">GB-1</strain>
    </source>
</reference>
<dbReference type="HOGENOM" id="CLU_564826_0_0_6"/>
<name>B0KUR4_PSEPG</name>
<dbReference type="EMBL" id="CP000926">
    <property type="protein sequence ID" value="ABY97369.1"/>
    <property type="molecule type" value="Genomic_DNA"/>
</dbReference>
<dbReference type="KEGG" id="ppg:PputGB1_1464"/>
<dbReference type="Proteomes" id="UP000002157">
    <property type="component" value="Chromosome"/>
</dbReference>
<gene>
    <name evidence="1" type="ordered locus">PputGB1_1464</name>
</gene>
<evidence type="ECO:0000313" key="1">
    <source>
        <dbReference type="EMBL" id="ABY97369.1"/>
    </source>
</evidence>